<feature type="domain" description="Glycosyl transferase family 1" evidence="1">
    <location>
        <begin position="199"/>
        <end position="353"/>
    </location>
</feature>
<evidence type="ECO:0000313" key="3">
    <source>
        <dbReference type="Proteomes" id="UP000064189"/>
    </source>
</evidence>
<dbReference type="Pfam" id="PF00534">
    <property type="entry name" value="Glycos_transf_1"/>
    <property type="match status" value="1"/>
</dbReference>
<dbReference type="SUPFAM" id="SSF53756">
    <property type="entry name" value="UDP-Glycosyltransferase/glycogen phosphorylase"/>
    <property type="match status" value="1"/>
</dbReference>
<evidence type="ECO:0000259" key="1">
    <source>
        <dbReference type="Pfam" id="PF00534"/>
    </source>
</evidence>
<dbReference type="Gene3D" id="3.40.50.2000">
    <property type="entry name" value="Glycogen Phosphorylase B"/>
    <property type="match status" value="2"/>
</dbReference>
<accession>A0A109MUB3</accession>
<dbReference type="Proteomes" id="UP000064189">
    <property type="component" value="Unassembled WGS sequence"/>
</dbReference>
<dbReference type="InterPro" id="IPR001296">
    <property type="entry name" value="Glyco_trans_1"/>
</dbReference>
<keyword evidence="3" id="KW-1185">Reference proteome</keyword>
<dbReference type="EMBL" id="LNNH01000040">
    <property type="protein sequence ID" value="KWW14058.1"/>
    <property type="molecule type" value="Genomic_DNA"/>
</dbReference>
<dbReference type="AlphaFoldDB" id="A0A109MUB3"/>
<gene>
    <name evidence="2" type="ORF">AS888_00560</name>
</gene>
<dbReference type="PANTHER" id="PTHR12526">
    <property type="entry name" value="GLYCOSYLTRANSFERASE"/>
    <property type="match status" value="1"/>
</dbReference>
<dbReference type="GO" id="GO:0016757">
    <property type="term" value="F:glycosyltransferase activity"/>
    <property type="evidence" value="ECO:0007669"/>
    <property type="project" value="InterPro"/>
</dbReference>
<proteinExistence type="predicted"/>
<dbReference type="PANTHER" id="PTHR12526:SF630">
    <property type="entry name" value="GLYCOSYLTRANSFERASE"/>
    <property type="match status" value="1"/>
</dbReference>
<name>A0A109MUB3_9BACI</name>
<protein>
    <submittedName>
        <fullName evidence="2">Glycosyl transferase</fullName>
    </submittedName>
</protein>
<sequence length="384" mass="43728">MKGLFCYDGPISCDEHGNYFGTVLNNQVFRRYFAIVDSLDIAIRVENGTPQNNKTSQITLENINIINVPNIASIKGLINRKEANQILESSMKNADIIFIRLPSFIGNVAVKLAEKLNKPYLIEMVGCPWDSLWNHSIKGKIIAPYMWSATKSNIKKAKYVVYVTNSFLQNRYPTKGKSVNCSNVELPQTDNAILEKRLNKIHKPKEKIVIGTAAALNVRYKGQQYIIEAISKLKNEGIHCEYQLVGWGDSSYLREKAEEFGVVDQVKFIGTLPHEQVFSWIDKIDIYAQPSKQEGLPRALIEAMNRGCPAIGASSGGIPELLEEEYVFSKGRKNIDEICKILKNYSTEKMKEQAKRNFSESKQYNKELIQKRRESLFFELMKNI</sequence>
<organism evidence="2 3">
    <name type="scientific">Peribacillus simplex</name>
    <dbReference type="NCBI Taxonomy" id="1478"/>
    <lineage>
        <taxon>Bacteria</taxon>
        <taxon>Bacillati</taxon>
        <taxon>Bacillota</taxon>
        <taxon>Bacilli</taxon>
        <taxon>Bacillales</taxon>
        <taxon>Bacillaceae</taxon>
        <taxon>Peribacillus</taxon>
    </lineage>
</organism>
<dbReference type="RefSeq" id="WP_061143685.1">
    <property type="nucleotide sequence ID" value="NZ_LNNH01000040.1"/>
</dbReference>
<keyword evidence="2" id="KW-0808">Transferase</keyword>
<evidence type="ECO:0000313" key="2">
    <source>
        <dbReference type="EMBL" id="KWW14058.1"/>
    </source>
</evidence>
<reference evidence="2 3" key="1">
    <citation type="submission" date="2015-11" db="EMBL/GenBank/DDBJ databases">
        <title>Genome Sequence of Bacillus simplex strain VanAntwerpen2.</title>
        <authorList>
            <person name="Couger M.B."/>
        </authorList>
    </citation>
    <scope>NUCLEOTIDE SEQUENCE [LARGE SCALE GENOMIC DNA]</scope>
    <source>
        <strain evidence="2 3">VanAntwerpen02</strain>
    </source>
</reference>
<comment type="caution">
    <text evidence="2">The sequence shown here is derived from an EMBL/GenBank/DDBJ whole genome shotgun (WGS) entry which is preliminary data.</text>
</comment>